<dbReference type="RefSeq" id="WP_007003818.1">
    <property type="nucleotide sequence ID" value="NZ_GG770778.1"/>
</dbReference>
<dbReference type="CDD" id="cd03495">
    <property type="entry name" value="SQR_TypeC_SdhD_like"/>
    <property type="match status" value="1"/>
</dbReference>
<organism evidence="17 18">
    <name type="scientific">Pseudoroseomonas cervicalis ATCC 49957</name>
    <dbReference type="NCBI Taxonomy" id="525371"/>
    <lineage>
        <taxon>Bacteria</taxon>
        <taxon>Pseudomonadati</taxon>
        <taxon>Pseudomonadota</taxon>
        <taxon>Alphaproteobacteria</taxon>
        <taxon>Acetobacterales</taxon>
        <taxon>Roseomonadaceae</taxon>
        <taxon>Roseomonas</taxon>
    </lineage>
</organism>
<evidence type="ECO:0000256" key="11">
    <source>
        <dbReference type="ARBA" id="ARBA00022723"/>
    </source>
</evidence>
<dbReference type="Gene3D" id="1.20.1300.10">
    <property type="entry name" value="Fumarate reductase/succinate dehydrogenase, transmembrane subunit"/>
    <property type="match status" value="1"/>
</dbReference>
<evidence type="ECO:0000256" key="5">
    <source>
        <dbReference type="ARBA" id="ARBA00011558"/>
    </source>
</evidence>
<evidence type="ECO:0000313" key="17">
    <source>
        <dbReference type="EMBL" id="EFH13016.1"/>
    </source>
</evidence>
<comment type="caution">
    <text evidence="17">The sequence shown here is derived from an EMBL/GenBank/DDBJ whole genome shotgun (WGS) entry which is preliminary data.</text>
</comment>
<keyword evidence="12" id="KW-0249">Electron transport</keyword>
<dbReference type="Pfam" id="PF01127">
    <property type="entry name" value="Sdh_cyt"/>
    <property type="match status" value="1"/>
</dbReference>
<dbReference type="GO" id="GO:0016020">
    <property type="term" value="C:membrane"/>
    <property type="evidence" value="ECO:0007669"/>
    <property type="project" value="UniProtKB-SubCell"/>
</dbReference>
<protein>
    <recommendedName>
        <fullName evidence="6">Succinate dehydrogenase hydrophobic membrane anchor subunit</fullName>
    </recommendedName>
</protein>
<dbReference type="GO" id="GO:0016491">
    <property type="term" value="F:oxidoreductase activity"/>
    <property type="evidence" value="ECO:0007669"/>
    <property type="project" value="UniProtKB-KW"/>
</dbReference>
<sequence>MSEKQTSSLRLESALGRVRGLGSAKQGTHHWWMQRVSSMALLPLTLWFVISVATLAGKSHEATIAWIAHPLNAVLLLASIGLSFQHAASGLQVVIEDYVRGEFARMFSVLAVKAACWLFGLLSAIAVLKIAL</sequence>
<reference evidence="17 18" key="1">
    <citation type="submission" date="2010-04" db="EMBL/GenBank/DDBJ databases">
        <authorList>
            <person name="Qin X."/>
            <person name="Bachman B."/>
            <person name="Battles P."/>
            <person name="Bell A."/>
            <person name="Bess C."/>
            <person name="Bickham C."/>
            <person name="Chaboub L."/>
            <person name="Chen D."/>
            <person name="Coyle M."/>
            <person name="Deiros D.R."/>
            <person name="Dinh H."/>
            <person name="Forbes L."/>
            <person name="Fowler G."/>
            <person name="Francisco L."/>
            <person name="Fu Q."/>
            <person name="Gubbala S."/>
            <person name="Hale W."/>
            <person name="Han Y."/>
            <person name="Hemphill L."/>
            <person name="Highlander S.K."/>
            <person name="Hirani K."/>
            <person name="Hogues M."/>
            <person name="Jackson L."/>
            <person name="Jakkamsetti A."/>
            <person name="Javaid M."/>
            <person name="Jiang H."/>
            <person name="Korchina V."/>
            <person name="Kovar C."/>
            <person name="Lara F."/>
            <person name="Lee S."/>
            <person name="Mata R."/>
            <person name="Mathew T."/>
            <person name="Moen C."/>
            <person name="Morales K."/>
            <person name="Munidasa M."/>
            <person name="Nazareth L."/>
            <person name="Ngo R."/>
            <person name="Nguyen L."/>
            <person name="Okwuonu G."/>
            <person name="Ongeri F."/>
            <person name="Patil S."/>
            <person name="Petrosino J."/>
            <person name="Pham C."/>
            <person name="Pham P."/>
            <person name="Pu L.-L."/>
            <person name="Puazo M."/>
            <person name="Raj R."/>
            <person name="Reid J."/>
            <person name="Rouhana J."/>
            <person name="Saada N."/>
            <person name="Shang Y."/>
            <person name="Simmons D."/>
            <person name="Thornton R."/>
            <person name="Warren J."/>
            <person name="Weissenberger G."/>
            <person name="Zhang J."/>
            <person name="Zhang L."/>
            <person name="Zhou C."/>
            <person name="Zhu D."/>
            <person name="Muzny D."/>
            <person name="Worley K."/>
            <person name="Gibbs R."/>
        </authorList>
    </citation>
    <scope>NUCLEOTIDE SEQUENCE [LARGE SCALE GENOMIC DNA]</scope>
    <source>
        <strain evidence="17 18">ATCC 49957</strain>
    </source>
</reference>
<dbReference type="InterPro" id="IPR000701">
    <property type="entry name" value="SuccDH_FuR_B_TM-su"/>
</dbReference>
<keyword evidence="13 16" id="KW-1133">Transmembrane helix</keyword>
<evidence type="ECO:0000256" key="3">
    <source>
        <dbReference type="ARBA" id="ARBA00004141"/>
    </source>
</evidence>
<keyword evidence="17" id="KW-0560">Oxidoreductase</keyword>
<comment type="cofactor">
    <cofactor evidence="1">
        <name>heme</name>
        <dbReference type="ChEBI" id="CHEBI:30413"/>
    </cofactor>
</comment>
<comment type="function">
    <text evidence="2">Membrane-anchoring subunit of succinate dehydrogenase (SDH).</text>
</comment>
<comment type="subunit">
    <text evidence="5">Part of an enzyme complex containing four subunits: a flavoprotein, an iron-sulfur protein, plus two membrane-anchoring proteins, SdhC and SdhD.</text>
</comment>
<comment type="pathway">
    <text evidence="4">Carbohydrate metabolism; tricarboxylic acid cycle.</text>
</comment>
<keyword evidence="18" id="KW-1185">Reference proteome</keyword>
<evidence type="ECO:0000256" key="10">
    <source>
        <dbReference type="ARBA" id="ARBA00022692"/>
    </source>
</evidence>
<dbReference type="EMBL" id="ADVL01000132">
    <property type="protein sequence ID" value="EFH13016.1"/>
    <property type="molecule type" value="Genomic_DNA"/>
</dbReference>
<keyword evidence="11" id="KW-0479">Metal-binding</keyword>
<accession>D5RI49</accession>
<evidence type="ECO:0000256" key="4">
    <source>
        <dbReference type="ARBA" id="ARBA00005163"/>
    </source>
</evidence>
<evidence type="ECO:0000256" key="14">
    <source>
        <dbReference type="ARBA" id="ARBA00023004"/>
    </source>
</evidence>
<proteinExistence type="predicted"/>
<evidence type="ECO:0000256" key="15">
    <source>
        <dbReference type="ARBA" id="ARBA00023136"/>
    </source>
</evidence>
<evidence type="ECO:0000256" key="12">
    <source>
        <dbReference type="ARBA" id="ARBA00022982"/>
    </source>
</evidence>
<evidence type="ECO:0000256" key="1">
    <source>
        <dbReference type="ARBA" id="ARBA00001971"/>
    </source>
</evidence>
<keyword evidence="8" id="KW-0816">Tricarboxylic acid cycle</keyword>
<dbReference type="InterPro" id="IPR014312">
    <property type="entry name" value="Succ_DH_anchor"/>
</dbReference>
<dbReference type="Proteomes" id="UP000005324">
    <property type="component" value="Unassembled WGS sequence"/>
</dbReference>
<evidence type="ECO:0000256" key="9">
    <source>
        <dbReference type="ARBA" id="ARBA00022617"/>
    </source>
</evidence>
<dbReference type="UniPathway" id="UPA00223"/>
<evidence type="ECO:0000256" key="13">
    <source>
        <dbReference type="ARBA" id="ARBA00022989"/>
    </source>
</evidence>
<evidence type="ECO:0000256" key="16">
    <source>
        <dbReference type="SAM" id="Phobius"/>
    </source>
</evidence>
<evidence type="ECO:0000313" key="18">
    <source>
        <dbReference type="Proteomes" id="UP000005324"/>
    </source>
</evidence>
<comment type="subcellular location">
    <subcellularLocation>
        <location evidence="3">Membrane</location>
        <topology evidence="3">Multi-pass membrane protein</topology>
    </subcellularLocation>
</comment>
<evidence type="ECO:0000256" key="7">
    <source>
        <dbReference type="ARBA" id="ARBA00022448"/>
    </source>
</evidence>
<dbReference type="GO" id="GO:0046872">
    <property type="term" value="F:metal ion binding"/>
    <property type="evidence" value="ECO:0007669"/>
    <property type="project" value="UniProtKB-KW"/>
</dbReference>
<gene>
    <name evidence="17" type="primary">sdhD</name>
    <name evidence="17" type="ORF">HMPREF0731_0759</name>
</gene>
<dbReference type="GO" id="GO:0020037">
    <property type="term" value="F:heme binding"/>
    <property type="evidence" value="ECO:0007669"/>
    <property type="project" value="InterPro"/>
</dbReference>
<dbReference type="OrthoDB" id="9809280at2"/>
<dbReference type="NCBIfam" id="TIGR02968">
    <property type="entry name" value="succ_dehyd_anc"/>
    <property type="match status" value="1"/>
</dbReference>
<dbReference type="HOGENOM" id="CLU_151315_0_0_5"/>
<keyword evidence="9" id="KW-0349">Heme</keyword>
<feature type="transmembrane region" description="Helical" evidence="16">
    <location>
        <begin position="39"/>
        <end position="57"/>
    </location>
</feature>
<evidence type="ECO:0000256" key="8">
    <source>
        <dbReference type="ARBA" id="ARBA00022532"/>
    </source>
</evidence>
<evidence type="ECO:0000256" key="2">
    <source>
        <dbReference type="ARBA" id="ARBA00004050"/>
    </source>
</evidence>
<keyword evidence="7" id="KW-0813">Transport</keyword>
<evidence type="ECO:0000256" key="6">
    <source>
        <dbReference type="ARBA" id="ARBA00019425"/>
    </source>
</evidence>
<dbReference type="SUPFAM" id="SSF81343">
    <property type="entry name" value="Fumarate reductase respiratory complex transmembrane subunits"/>
    <property type="match status" value="1"/>
</dbReference>
<keyword evidence="10 16" id="KW-0812">Transmembrane</keyword>
<feature type="transmembrane region" description="Helical" evidence="16">
    <location>
        <begin position="64"/>
        <end position="84"/>
    </location>
</feature>
<name>D5RI49_9PROT</name>
<dbReference type="AlphaFoldDB" id="D5RI49"/>
<keyword evidence="14" id="KW-0408">Iron</keyword>
<dbReference type="GO" id="GO:0006099">
    <property type="term" value="P:tricarboxylic acid cycle"/>
    <property type="evidence" value="ECO:0007669"/>
    <property type="project" value="UniProtKB-UniPathway"/>
</dbReference>
<feature type="transmembrane region" description="Helical" evidence="16">
    <location>
        <begin position="104"/>
        <end position="128"/>
    </location>
</feature>
<keyword evidence="15 16" id="KW-0472">Membrane</keyword>
<dbReference type="InterPro" id="IPR034804">
    <property type="entry name" value="SQR/QFR_C/D"/>
</dbReference>